<feature type="binding site" evidence="7">
    <location>
        <position position="25"/>
    </location>
    <ligand>
        <name>NAD(+)</name>
        <dbReference type="ChEBI" id="CHEBI:57540"/>
    </ligand>
</feature>
<keyword evidence="7" id="KW-0963">Cytoplasm</keyword>
<feature type="binding site" evidence="7">
    <location>
        <position position="100"/>
    </location>
    <ligand>
        <name>substrate</name>
    </ligand>
</feature>
<evidence type="ECO:0000256" key="8">
    <source>
        <dbReference type="PIRSR" id="PIRSR000102-1"/>
    </source>
</evidence>
<dbReference type="Gene3D" id="3.90.110.10">
    <property type="entry name" value="Lactate dehydrogenase/glycoside hydrolase, family 4, C-terminal"/>
    <property type="match status" value="1"/>
</dbReference>
<dbReference type="GO" id="GO:0005737">
    <property type="term" value="C:cytoplasm"/>
    <property type="evidence" value="ECO:0007669"/>
    <property type="project" value="UniProtKB-SubCell"/>
</dbReference>
<organism evidence="13 14">
    <name type="scientific">Occultella aeris</name>
    <dbReference type="NCBI Taxonomy" id="2761496"/>
    <lineage>
        <taxon>Bacteria</taxon>
        <taxon>Bacillati</taxon>
        <taxon>Actinomycetota</taxon>
        <taxon>Actinomycetes</taxon>
        <taxon>Micrococcales</taxon>
        <taxon>Ruaniaceae</taxon>
        <taxon>Occultella</taxon>
    </lineage>
</organism>
<sequence>MTQAPDRAATPPGVSTLAIVGAGSVGATLAYAALIRGVARRVVLYDVNRAKVEAEALDLSHGMAFMPMGAVEGSDDIGICAGADMVVVTAGAKQQPGQTRIELADRTINLMRTLVPQLVEVAPDAIYMMVTNPVDVVTYASLKISGLPPRQMFGSGTVLDTSRLRYLLSEHSRIAVRNVHAYIVGEHGDSEFPLWSAANIGGVPLREFVAATGVLSPGDLAEIANEVKNSAYRIIDGKGATNHAIGLAGVRIIQSVLRSERAILPVSSLLEDYLGISDVCLSVPSIVDRDGVGERLEFNFNESELASLRASADEIRGVARQFGF</sequence>
<dbReference type="InterPro" id="IPR018177">
    <property type="entry name" value="L-lactate_DH_AS"/>
</dbReference>
<dbReference type="InterPro" id="IPR001236">
    <property type="entry name" value="Lactate/malate_DH_N"/>
</dbReference>
<dbReference type="NCBIfam" id="TIGR01771">
    <property type="entry name" value="L-LDH-NAD"/>
    <property type="match status" value="1"/>
</dbReference>
<feature type="binding site" evidence="7">
    <location>
        <position position="165"/>
    </location>
    <ligand>
        <name>beta-D-fructose 1,6-bisphosphate</name>
        <dbReference type="ChEBI" id="CHEBI:32966"/>
        <note>allosteric activator</note>
    </ligand>
</feature>
<comment type="caution">
    <text evidence="13">The sequence shown here is derived from an EMBL/GenBank/DDBJ whole genome shotgun (WGS) entry which is preliminary data.</text>
</comment>
<keyword evidence="4 7" id="KW-0560">Oxidoreductase</keyword>
<comment type="similarity">
    <text evidence="2 7">Belongs to the LDH/MDH superfamily. LDH family.</text>
</comment>
<feature type="domain" description="Lactate/malate dehydrogenase C-terminal" evidence="12">
    <location>
        <begin position="157"/>
        <end position="316"/>
    </location>
</feature>
<comment type="catalytic activity">
    <reaction evidence="6 7">
        <text>(S)-lactate + NAD(+) = pyruvate + NADH + H(+)</text>
        <dbReference type="Rhea" id="RHEA:23444"/>
        <dbReference type="ChEBI" id="CHEBI:15361"/>
        <dbReference type="ChEBI" id="CHEBI:15378"/>
        <dbReference type="ChEBI" id="CHEBI:16651"/>
        <dbReference type="ChEBI" id="CHEBI:57540"/>
        <dbReference type="ChEBI" id="CHEBI:57945"/>
        <dbReference type="EC" id="1.1.1.27"/>
    </reaction>
</comment>
<feature type="binding site" evidence="7 9">
    <location>
        <begin position="130"/>
        <end position="132"/>
    </location>
    <ligand>
        <name>NAD(+)</name>
        <dbReference type="ChEBI" id="CHEBI:57540"/>
    </ligand>
</feature>
<comment type="pathway">
    <text evidence="1 7">Fermentation; pyruvate fermentation to lactate; (S)-lactate from pyruvate: step 1/1.</text>
</comment>
<evidence type="ECO:0000256" key="5">
    <source>
        <dbReference type="ARBA" id="ARBA00023027"/>
    </source>
</evidence>
<dbReference type="GO" id="GO:0006096">
    <property type="term" value="P:glycolytic process"/>
    <property type="evidence" value="ECO:0007669"/>
    <property type="project" value="UniProtKB-UniRule"/>
</dbReference>
<gene>
    <name evidence="13" type="primary">ldh2</name>
    <name evidence="7" type="synonym">ldh</name>
    <name evidence="13" type="ORF">HALOF300_03892</name>
</gene>
<evidence type="ECO:0000313" key="13">
    <source>
        <dbReference type="EMBL" id="VZO39197.1"/>
    </source>
</evidence>
<evidence type="ECO:0000256" key="6">
    <source>
        <dbReference type="ARBA" id="ARBA00049258"/>
    </source>
</evidence>
<feature type="binding site" evidence="9">
    <location>
        <begin position="21"/>
        <end position="26"/>
    </location>
    <ligand>
        <name>NAD(+)</name>
        <dbReference type="ChEBI" id="CHEBI:57540"/>
    </ligand>
</feature>
<dbReference type="EC" id="1.1.1.27" evidence="3 7"/>
<feature type="binding site" evidence="7">
    <location>
        <begin position="132"/>
        <end position="135"/>
    </location>
    <ligand>
        <name>substrate</name>
    </ligand>
</feature>
<evidence type="ECO:0000313" key="14">
    <source>
        <dbReference type="Proteomes" id="UP000419743"/>
    </source>
</evidence>
<dbReference type="Pfam" id="PF02866">
    <property type="entry name" value="Ldh_1_C"/>
    <property type="match status" value="1"/>
</dbReference>
<evidence type="ECO:0000256" key="9">
    <source>
        <dbReference type="PIRSR" id="PIRSR000102-3"/>
    </source>
</evidence>
<comment type="caution">
    <text evidence="7">Lacks conserved residue(s) required for the propagation of feature annotation.</text>
</comment>
<dbReference type="SUPFAM" id="SSF56327">
    <property type="entry name" value="LDH C-terminal domain-like"/>
    <property type="match status" value="1"/>
</dbReference>
<evidence type="ECO:0000256" key="7">
    <source>
        <dbReference type="HAMAP-Rule" id="MF_00488"/>
    </source>
</evidence>
<feature type="binding site" evidence="7">
    <location>
        <position position="180"/>
    </location>
    <ligand>
        <name>beta-D-fructose 1,6-bisphosphate</name>
        <dbReference type="ChEBI" id="CHEBI:32966"/>
        <note>allosteric activator</note>
    </ligand>
</feature>
<keyword evidence="10" id="KW-0812">Transmembrane</keyword>
<keyword evidence="10" id="KW-0472">Membrane</keyword>
<dbReference type="InterPro" id="IPR022383">
    <property type="entry name" value="Lactate/malate_DH_C"/>
</dbReference>
<feature type="binding site" evidence="7">
    <location>
        <begin position="160"/>
        <end position="163"/>
    </location>
    <ligand>
        <name>substrate</name>
    </ligand>
</feature>
<keyword evidence="10" id="KW-1133">Transmembrane helix</keyword>
<dbReference type="PROSITE" id="PS00064">
    <property type="entry name" value="L_LDH"/>
    <property type="match status" value="1"/>
</dbReference>
<dbReference type="InterPro" id="IPR011304">
    <property type="entry name" value="L-lactate_DH"/>
</dbReference>
<dbReference type="Gene3D" id="3.40.50.720">
    <property type="entry name" value="NAD(P)-binding Rossmann-like Domain"/>
    <property type="match status" value="1"/>
</dbReference>
<dbReference type="InterPro" id="IPR001557">
    <property type="entry name" value="L-lactate/malate_DH"/>
</dbReference>
<protein>
    <recommendedName>
        <fullName evidence="3 7">L-lactate dehydrogenase</fullName>
        <shortName evidence="7">L-LDH</shortName>
        <ecNumber evidence="3 7">1.1.1.27</ecNumber>
    </recommendedName>
</protein>
<comment type="activity regulation">
    <text evidence="7">Allosterically activated by fructose 1,6-bisphosphate (FBP).</text>
</comment>
<evidence type="ECO:0000256" key="4">
    <source>
        <dbReference type="ARBA" id="ARBA00023002"/>
    </source>
</evidence>
<evidence type="ECO:0000256" key="1">
    <source>
        <dbReference type="ARBA" id="ARBA00004843"/>
    </source>
</evidence>
<feature type="binding site" evidence="7">
    <location>
        <position position="94"/>
    </location>
    <ligand>
        <name>substrate</name>
    </ligand>
</feature>
<evidence type="ECO:0000256" key="2">
    <source>
        <dbReference type="ARBA" id="ARBA00006054"/>
    </source>
</evidence>
<dbReference type="GO" id="GO:0006089">
    <property type="term" value="P:lactate metabolic process"/>
    <property type="evidence" value="ECO:0007669"/>
    <property type="project" value="TreeGrafter"/>
</dbReference>
<dbReference type="GO" id="GO:0004459">
    <property type="term" value="F:L-lactate dehydrogenase (NAD+) activity"/>
    <property type="evidence" value="ECO:0007669"/>
    <property type="project" value="UniProtKB-UniRule"/>
</dbReference>
<keyword evidence="14" id="KW-1185">Reference proteome</keyword>
<dbReference type="PANTHER" id="PTHR43128">
    <property type="entry name" value="L-2-HYDROXYCARBOXYLATE DEHYDROGENASE (NAD(P)(+))"/>
    <property type="match status" value="1"/>
</dbReference>
<dbReference type="AlphaFoldDB" id="A0A7M4DP11"/>
<dbReference type="Pfam" id="PF00056">
    <property type="entry name" value="Ldh_1_N"/>
    <property type="match status" value="1"/>
</dbReference>
<proteinExistence type="inferred from homology"/>
<dbReference type="HAMAP" id="MF_00488">
    <property type="entry name" value="Lactate_dehydrog"/>
    <property type="match status" value="1"/>
</dbReference>
<dbReference type="EMBL" id="CACRYJ010000058">
    <property type="protein sequence ID" value="VZO39197.1"/>
    <property type="molecule type" value="Genomic_DNA"/>
</dbReference>
<feature type="domain" description="Lactate/malate dehydrogenase N-terminal" evidence="11">
    <location>
        <begin position="17"/>
        <end position="154"/>
    </location>
</feature>
<evidence type="ECO:0000259" key="12">
    <source>
        <dbReference type="Pfam" id="PF02866"/>
    </source>
</evidence>
<keyword evidence="7" id="KW-0597">Phosphoprotein</keyword>
<dbReference type="RefSeq" id="WP_156742540.1">
    <property type="nucleotide sequence ID" value="NZ_CACRYJ010000058.1"/>
</dbReference>
<keyword evidence="7" id="KW-0021">Allosteric enzyme</keyword>
<dbReference type="CDD" id="cd05292">
    <property type="entry name" value="LDH_2"/>
    <property type="match status" value="1"/>
</dbReference>
<dbReference type="UniPathway" id="UPA00554">
    <property type="reaction ID" value="UER00611"/>
</dbReference>
<dbReference type="Proteomes" id="UP000419743">
    <property type="component" value="Unassembled WGS sequence"/>
</dbReference>
<dbReference type="SUPFAM" id="SSF51735">
    <property type="entry name" value="NAD(P)-binding Rossmann-fold domains"/>
    <property type="match status" value="1"/>
</dbReference>
<feature type="binding site" evidence="7">
    <location>
        <position position="51"/>
    </location>
    <ligand>
        <name>NAD(+)</name>
        <dbReference type="ChEBI" id="CHEBI:57540"/>
    </ligand>
</feature>
<feature type="binding site" evidence="7">
    <location>
        <position position="155"/>
    </location>
    <ligand>
        <name>NAD(+)</name>
        <dbReference type="ChEBI" id="CHEBI:57540"/>
    </ligand>
</feature>
<feature type="active site" description="Proton acceptor" evidence="7 8">
    <location>
        <position position="187"/>
    </location>
</feature>
<feature type="binding site" evidence="7">
    <location>
        <position position="241"/>
    </location>
    <ligand>
        <name>substrate</name>
    </ligand>
</feature>
<comment type="function">
    <text evidence="7">Catalyzes the conversion of lactate to pyruvate.</text>
</comment>
<evidence type="ECO:0000256" key="3">
    <source>
        <dbReference type="ARBA" id="ARBA00012967"/>
    </source>
</evidence>
<dbReference type="InterPro" id="IPR036291">
    <property type="entry name" value="NAD(P)-bd_dom_sf"/>
</dbReference>
<evidence type="ECO:0000259" key="11">
    <source>
        <dbReference type="Pfam" id="PF00056"/>
    </source>
</evidence>
<evidence type="ECO:0000256" key="10">
    <source>
        <dbReference type="SAM" id="Phobius"/>
    </source>
</evidence>
<accession>A0A7M4DP11</accession>
<comment type="subcellular location">
    <subcellularLocation>
        <location evidence="7">Cytoplasm</location>
    </subcellularLocation>
</comment>
<feature type="binding site" evidence="7">
    <location>
        <begin position="91"/>
        <end position="92"/>
    </location>
    <ligand>
        <name>NAD(+)</name>
        <dbReference type="ChEBI" id="CHEBI:57540"/>
    </ligand>
</feature>
<feature type="binding site" evidence="7">
    <location>
        <position position="113"/>
    </location>
    <ligand>
        <name>NAD(+)</name>
        <dbReference type="ChEBI" id="CHEBI:57540"/>
    </ligand>
</feature>
<dbReference type="PIRSF" id="PIRSF000102">
    <property type="entry name" value="Lac_mal_DH"/>
    <property type="match status" value="1"/>
</dbReference>
<feature type="modified residue" description="Phosphotyrosine" evidence="7">
    <location>
        <position position="232"/>
    </location>
</feature>
<reference evidence="13 14" key="1">
    <citation type="submission" date="2019-11" db="EMBL/GenBank/DDBJ databases">
        <authorList>
            <person name="Criscuolo A."/>
        </authorList>
    </citation>
    <scope>NUCLEOTIDE SEQUENCE [LARGE SCALE GENOMIC DNA]</scope>
    <source>
        <strain evidence="13">CIP111667</strain>
    </source>
</reference>
<keyword evidence="5 7" id="KW-0520">NAD</keyword>
<dbReference type="InterPro" id="IPR015955">
    <property type="entry name" value="Lactate_DH/Glyco_Ohase_4_C"/>
</dbReference>
<comment type="subunit">
    <text evidence="7">Homotetramer.</text>
</comment>
<feature type="binding site" evidence="7 9">
    <location>
        <position position="46"/>
    </location>
    <ligand>
        <name>NAD(+)</name>
        <dbReference type="ChEBI" id="CHEBI:57540"/>
    </ligand>
</feature>
<name>A0A7M4DP11_9MICO</name>
<feature type="transmembrane region" description="Helical" evidence="10">
    <location>
        <begin position="12"/>
        <end position="34"/>
    </location>
</feature>
<dbReference type="PANTHER" id="PTHR43128:SF16">
    <property type="entry name" value="L-LACTATE DEHYDROGENASE"/>
    <property type="match status" value="1"/>
</dbReference>
<dbReference type="PRINTS" id="PR00086">
    <property type="entry name" value="LLDHDRGNASE"/>
</dbReference>